<protein>
    <submittedName>
        <fullName evidence="1">DUF3987 domain-containing protein</fullName>
    </submittedName>
</protein>
<dbReference type="AlphaFoldDB" id="A0A934M1K9"/>
<comment type="caution">
    <text evidence="1">The sequence shown here is derived from an EMBL/GenBank/DDBJ whole genome shotgun (WGS) entry which is preliminary data.</text>
</comment>
<dbReference type="InterPro" id="IPR025048">
    <property type="entry name" value="DUF3987"/>
</dbReference>
<proteinExistence type="predicted"/>
<dbReference type="EMBL" id="JAEIJD010000005">
    <property type="protein sequence ID" value="MBI6629741.1"/>
    <property type="molecule type" value="Genomic_DNA"/>
</dbReference>
<evidence type="ECO:0000313" key="1">
    <source>
        <dbReference type="EMBL" id="MBI6629741.1"/>
    </source>
</evidence>
<evidence type="ECO:0000313" key="2">
    <source>
        <dbReference type="Proteomes" id="UP000613255"/>
    </source>
</evidence>
<accession>A0A934M1K9</accession>
<reference evidence="1" key="1">
    <citation type="submission" date="2020-12" db="EMBL/GenBank/DDBJ databases">
        <title>Pontibaca salina gen. nov., sp. nov., isolated from marine sediment.</title>
        <authorList>
            <person name="Bo J."/>
            <person name="Wang S."/>
            <person name="Song X."/>
            <person name="Du Z."/>
        </authorList>
    </citation>
    <scope>NUCLEOTIDE SEQUENCE</scope>
    <source>
        <strain evidence="1">S1109L</strain>
    </source>
</reference>
<keyword evidence="2" id="KW-1185">Reference proteome</keyword>
<name>A0A934M1K9_9RHOB</name>
<dbReference type="Pfam" id="PF13148">
    <property type="entry name" value="DUF3987"/>
    <property type="match status" value="1"/>
</dbReference>
<gene>
    <name evidence="1" type="ORF">JAO82_07565</name>
</gene>
<organism evidence="1 2">
    <name type="scientific">Pontibaca salina</name>
    <dbReference type="NCBI Taxonomy" id="2795731"/>
    <lineage>
        <taxon>Bacteria</taxon>
        <taxon>Pseudomonadati</taxon>
        <taxon>Pseudomonadota</taxon>
        <taxon>Alphaproteobacteria</taxon>
        <taxon>Rhodobacterales</taxon>
        <taxon>Roseobacteraceae</taxon>
        <taxon>Pontibaca</taxon>
    </lineage>
</organism>
<dbReference type="RefSeq" id="WP_198685771.1">
    <property type="nucleotide sequence ID" value="NZ_JAEIJD010000005.1"/>
</dbReference>
<sequence>MNAPNPIPFNPEGPQPLLREIPAGAAYPVAALGPLRAPVEAVQGMTQAPVAIPAASALAVASLAVQGFADVETLGGFAPVSLYLLTIAQSGERKSSCDKPLLNGLREYEREQSEIYSAAFKAWATATELHDAKKKGALRDAASAKPDKRAAAEADLAALGDAPEAPILPDRTASEPTLEGLFRAFLQGQPSLGLFSDEAGQFLGGHAMNADNRMKTLGGLNSLWDGSEIKRTRAGDGVFTLRGRRMALHLMAQPVVMHGFISDPLASGLGFLPRCLICEPASSIGQRLSANTRRDDAALSIFAARLKSILARTMPTWDDGRTLKPESLTLSPSARALLVAFSDTIEAAQAPSGALSHITGTASKVAEQAARIAGVLTLWTDLEAHEVQPDVMADAITLAQFYLSEASRLASAATVSVEIDRAEALRKWLLENWTEPEVLVRDVVRLGPNPLRESPKARAALGILERHGWLAPIDPGTIVRGAARAESWRIVKGAAHVV</sequence>
<dbReference type="Proteomes" id="UP000613255">
    <property type="component" value="Unassembled WGS sequence"/>
</dbReference>